<proteinExistence type="predicted"/>
<protein>
    <submittedName>
        <fullName evidence="3">Uncharacterized protein</fullName>
    </submittedName>
</protein>
<evidence type="ECO:0000313" key="2">
    <source>
        <dbReference type="Proteomes" id="UP000887574"/>
    </source>
</evidence>
<sequence length="192" mass="21425">MRLHMAAPTPLPRQYHHSNAPTNNHHPIAPQHHRSSEGALTYSGATLLGATNHYHNTRLSLDTKDEYYLHQLRRASQFEASRSSHLFDLFYSIRSRFYINSMSAKHLSNDVSTSMSAERILGAKFSVISQASSEKLPRIQSNEVGKVLPQSGLLPVASQAVVTPLHYLDYLQDQKICRVGKVVAKQGVGLHS</sequence>
<keyword evidence="2" id="KW-1185">Reference proteome</keyword>
<accession>A0A915DZE0</accession>
<organism evidence="2 3">
    <name type="scientific">Ditylenchus dipsaci</name>
    <dbReference type="NCBI Taxonomy" id="166011"/>
    <lineage>
        <taxon>Eukaryota</taxon>
        <taxon>Metazoa</taxon>
        <taxon>Ecdysozoa</taxon>
        <taxon>Nematoda</taxon>
        <taxon>Chromadorea</taxon>
        <taxon>Rhabditida</taxon>
        <taxon>Tylenchina</taxon>
        <taxon>Tylenchomorpha</taxon>
        <taxon>Sphaerularioidea</taxon>
        <taxon>Anguinidae</taxon>
        <taxon>Anguininae</taxon>
        <taxon>Ditylenchus</taxon>
    </lineage>
</organism>
<dbReference type="AlphaFoldDB" id="A0A915DZE0"/>
<name>A0A915DZE0_9BILA</name>
<evidence type="ECO:0000256" key="1">
    <source>
        <dbReference type="SAM" id="MobiDB-lite"/>
    </source>
</evidence>
<dbReference type="WBParaSite" id="jg25303">
    <property type="protein sequence ID" value="jg25303"/>
    <property type="gene ID" value="jg25303"/>
</dbReference>
<feature type="region of interest" description="Disordered" evidence="1">
    <location>
        <begin position="1"/>
        <end position="36"/>
    </location>
</feature>
<dbReference type="Proteomes" id="UP000887574">
    <property type="component" value="Unplaced"/>
</dbReference>
<reference evidence="3" key="1">
    <citation type="submission" date="2022-11" db="UniProtKB">
        <authorList>
            <consortium name="WormBaseParasite"/>
        </authorList>
    </citation>
    <scope>IDENTIFICATION</scope>
</reference>
<evidence type="ECO:0000313" key="3">
    <source>
        <dbReference type="WBParaSite" id="jg25303"/>
    </source>
</evidence>